<accession>A0A8T2UKL5</accession>
<keyword evidence="8" id="KW-1185">Reference proteome</keyword>
<gene>
    <name evidence="7" type="ORF">KP509_05G031300</name>
</gene>
<reference evidence="7" key="1">
    <citation type="submission" date="2021-08" db="EMBL/GenBank/DDBJ databases">
        <title>WGS assembly of Ceratopteris richardii.</title>
        <authorList>
            <person name="Marchant D.B."/>
            <person name="Chen G."/>
            <person name="Jenkins J."/>
            <person name="Shu S."/>
            <person name="Leebens-Mack J."/>
            <person name="Grimwood J."/>
            <person name="Schmutz J."/>
            <person name="Soltis P."/>
            <person name="Soltis D."/>
            <person name="Chen Z.-H."/>
        </authorList>
    </citation>
    <scope>NUCLEOTIDE SEQUENCE</scope>
    <source>
        <strain evidence="7">Whitten #5841</strain>
        <tissue evidence="7">Leaf</tissue>
    </source>
</reference>
<evidence type="ECO:0000256" key="1">
    <source>
        <dbReference type="ARBA" id="ARBA00003732"/>
    </source>
</evidence>
<dbReference type="PANTHER" id="PTHR10634:SF67">
    <property type="entry name" value="AN1-TYPE ZINC FINGER PROTEIN 3"/>
    <property type="match status" value="1"/>
</dbReference>
<dbReference type="SMART" id="SM00154">
    <property type="entry name" value="ZnF_AN1"/>
    <property type="match status" value="1"/>
</dbReference>
<evidence type="ECO:0000313" key="8">
    <source>
        <dbReference type="Proteomes" id="UP000825935"/>
    </source>
</evidence>
<proteinExistence type="predicted"/>
<dbReference type="EMBL" id="CM035410">
    <property type="protein sequence ID" value="KAH7436691.1"/>
    <property type="molecule type" value="Genomic_DNA"/>
</dbReference>
<comment type="caution">
    <text evidence="7">The sequence shown here is derived from an EMBL/GenBank/DDBJ whole genome shotgun (WGS) entry which is preliminary data.</text>
</comment>
<dbReference type="Gene3D" id="4.10.1110.10">
    <property type="entry name" value="AN1-like Zinc finger"/>
    <property type="match status" value="1"/>
</dbReference>
<dbReference type="PROSITE" id="PS51039">
    <property type="entry name" value="ZF_AN1"/>
    <property type="match status" value="1"/>
</dbReference>
<protein>
    <recommendedName>
        <fullName evidence="6">AN1-type domain-containing protein</fullName>
    </recommendedName>
</protein>
<dbReference type="Proteomes" id="UP000825935">
    <property type="component" value="Chromosome 5"/>
</dbReference>
<keyword evidence="3 5" id="KW-0863">Zinc-finger</keyword>
<evidence type="ECO:0000256" key="4">
    <source>
        <dbReference type="ARBA" id="ARBA00022833"/>
    </source>
</evidence>
<sequence length="150" mass="16458">MPSLVPPTAFAHPRHLSQHRSPLETLSFSRFAAKLTTRQECGSMAAFKAMLSEDQKGDGGLCTSSPSMSSTMDSASSSFDSILPSTGIKPIYCAACRKHKCLAGFKCHCGNTFCSTHRYSDKHNCTFDYKAMARKEISANNPFIKVEKNH</sequence>
<name>A0A8T2UKL5_CERRI</name>
<evidence type="ECO:0000313" key="7">
    <source>
        <dbReference type="EMBL" id="KAH7436691.1"/>
    </source>
</evidence>
<dbReference type="InterPro" id="IPR035896">
    <property type="entry name" value="AN1-like_Znf"/>
</dbReference>
<dbReference type="Pfam" id="PF01428">
    <property type="entry name" value="zf-AN1"/>
    <property type="match status" value="1"/>
</dbReference>
<keyword evidence="4" id="KW-0862">Zinc</keyword>
<dbReference type="InterPro" id="IPR000058">
    <property type="entry name" value="Znf_AN1"/>
</dbReference>
<dbReference type="OrthoDB" id="428577at2759"/>
<keyword evidence="2" id="KW-0479">Metal-binding</keyword>
<dbReference type="SUPFAM" id="SSF118310">
    <property type="entry name" value="AN1-like Zinc finger"/>
    <property type="match status" value="1"/>
</dbReference>
<comment type="function">
    <text evidence="1">May be involved in environmental stress response.</text>
</comment>
<evidence type="ECO:0000259" key="6">
    <source>
        <dbReference type="PROSITE" id="PS51039"/>
    </source>
</evidence>
<organism evidence="7 8">
    <name type="scientific">Ceratopteris richardii</name>
    <name type="common">Triangle waterfern</name>
    <dbReference type="NCBI Taxonomy" id="49495"/>
    <lineage>
        <taxon>Eukaryota</taxon>
        <taxon>Viridiplantae</taxon>
        <taxon>Streptophyta</taxon>
        <taxon>Embryophyta</taxon>
        <taxon>Tracheophyta</taxon>
        <taxon>Polypodiopsida</taxon>
        <taxon>Polypodiidae</taxon>
        <taxon>Polypodiales</taxon>
        <taxon>Pteridineae</taxon>
        <taxon>Pteridaceae</taxon>
        <taxon>Parkerioideae</taxon>
        <taxon>Ceratopteris</taxon>
    </lineage>
</organism>
<dbReference type="GO" id="GO:0008270">
    <property type="term" value="F:zinc ion binding"/>
    <property type="evidence" value="ECO:0007669"/>
    <property type="project" value="UniProtKB-KW"/>
</dbReference>
<dbReference type="AlphaFoldDB" id="A0A8T2UKL5"/>
<dbReference type="InterPro" id="IPR050652">
    <property type="entry name" value="AN1_A20_ZnFinger"/>
</dbReference>
<evidence type="ECO:0000256" key="3">
    <source>
        <dbReference type="ARBA" id="ARBA00022771"/>
    </source>
</evidence>
<feature type="domain" description="AN1-type" evidence="6">
    <location>
        <begin position="87"/>
        <end position="133"/>
    </location>
</feature>
<evidence type="ECO:0000256" key="2">
    <source>
        <dbReference type="ARBA" id="ARBA00022723"/>
    </source>
</evidence>
<evidence type="ECO:0000256" key="5">
    <source>
        <dbReference type="PROSITE-ProRule" id="PRU00449"/>
    </source>
</evidence>
<dbReference type="PANTHER" id="PTHR10634">
    <property type="entry name" value="AN1-TYPE ZINC FINGER PROTEIN"/>
    <property type="match status" value="1"/>
</dbReference>